<evidence type="ECO:0000313" key="2">
    <source>
        <dbReference type="EMBL" id="GER36447.1"/>
    </source>
</evidence>
<organism evidence="2 3">
    <name type="scientific">Striga asiatica</name>
    <name type="common">Asiatic witchweed</name>
    <name type="synonym">Buchnera asiatica</name>
    <dbReference type="NCBI Taxonomy" id="4170"/>
    <lineage>
        <taxon>Eukaryota</taxon>
        <taxon>Viridiplantae</taxon>
        <taxon>Streptophyta</taxon>
        <taxon>Embryophyta</taxon>
        <taxon>Tracheophyta</taxon>
        <taxon>Spermatophyta</taxon>
        <taxon>Magnoliopsida</taxon>
        <taxon>eudicotyledons</taxon>
        <taxon>Gunneridae</taxon>
        <taxon>Pentapetalae</taxon>
        <taxon>asterids</taxon>
        <taxon>lamiids</taxon>
        <taxon>Lamiales</taxon>
        <taxon>Orobanchaceae</taxon>
        <taxon>Buchnereae</taxon>
        <taxon>Striga</taxon>
    </lineage>
</organism>
<dbReference type="GO" id="GO:0016301">
    <property type="term" value="F:kinase activity"/>
    <property type="evidence" value="ECO:0007669"/>
    <property type="project" value="UniProtKB-KW"/>
</dbReference>
<dbReference type="Proteomes" id="UP000325081">
    <property type="component" value="Unassembled WGS sequence"/>
</dbReference>
<keyword evidence="2" id="KW-0808">Transferase</keyword>
<gene>
    <name evidence="2" type="ORF">STAS_12785</name>
</gene>
<evidence type="ECO:0000256" key="1">
    <source>
        <dbReference type="SAM" id="MobiDB-lite"/>
    </source>
</evidence>
<protein>
    <submittedName>
        <fullName evidence="2">Calcium-dependent protein kinase (CDPK) family protein</fullName>
    </submittedName>
</protein>
<dbReference type="AlphaFoldDB" id="A0A5A7PWE8"/>
<name>A0A5A7PWE8_STRAF</name>
<reference evidence="3" key="1">
    <citation type="journal article" date="2019" name="Curr. Biol.">
        <title>Genome Sequence of Striga asiatica Provides Insight into the Evolution of Plant Parasitism.</title>
        <authorList>
            <person name="Yoshida S."/>
            <person name="Kim S."/>
            <person name="Wafula E.K."/>
            <person name="Tanskanen J."/>
            <person name="Kim Y.M."/>
            <person name="Honaas L."/>
            <person name="Yang Z."/>
            <person name="Spallek T."/>
            <person name="Conn C.E."/>
            <person name="Ichihashi Y."/>
            <person name="Cheong K."/>
            <person name="Cui S."/>
            <person name="Der J.P."/>
            <person name="Gundlach H."/>
            <person name="Jiao Y."/>
            <person name="Hori C."/>
            <person name="Ishida J.K."/>
            <person name="Kasahara H."/>
            <person name="Kiba T."/>
            <person name="Kim M.S."/>
            <person name="Koo N."/>
            <person name="Laohavisit A."/>
            <person name="Lee Y.H."/>
            <person name="Lumba S."/>
            <person name="McCourt P."/>
            <person name="Mortimer J.C."/>
            <person name="Mutuku J.M."/>
            <person name="Nomura T."/>
            <person name="Sasaki-Sekimoto Y."/>
            <person name="Seto Y."/>
            <person name="Wang Y."/>
            <person name="Wakatake T."/>
            <person name="Sakakibara H."/>
            <person name="Demura T."/>
            <person name="Yamaguchi S."/>
            <person name="Yoneyama K."/>
            <person name="Manabe R.I."/>
            <person name="Nelson D.C."/>
            <person name="Schulman A.H."/>
            <person name="Timko M.P."/>
            <person name="dePamphilis C.W."/>
            <person name="Choi D."/>
            <person name="Shirasu K."/>
        </authorList>
    </citation>
    <scope>NUCLEOTIDE SEQUENCE [LARGE SCALE GENOMIC DNA]</scope>
    <source>
        <strain evidence="3">cv. UVA1</strain>
    </source>
</reference>
<feature type="region of interest" description="Disordered" evidence="1">
    <location>
        <begin position="1"/>
        <end position="102"/>
    </location>
</feature>
<feature type="compositionally biased region" description="Acidic residues" evidence="1">
    <location>
        <begin position="66"/>
        <end position="84"/>
    </location>
</feature>
<feature type="compositionally biased region" description="Low complexity" evidence="1">
    <location>
        <begin position="23"/>
        <end position="38"/>
    </location>
</feature>
<keyword evidence="3" id="KW-1185">Reference proteome</keyword>
<keyword evidence="2" id="KW-0418">Kinase</keyword>
<evidence type="ECO:0000313" key="3">
    <source>
        <dbReference type="Proteomes" id="UP000325081"/>
    </source>
</evidence>
<dbReference type="EMBL" id="BKCP01005183">
    <property type="protein sequence ID" value="GER36447.1"/>
    <property type="molecule type" value="Genomic_DNA"/>
</dbReference>
<proteinExistence type="predicted"/>
<accession>A0A5A7PWE8</accession>
<sequence length="102" mass="11607">MNLGYMTERKQYSKKRKIGGSGCSRTSSSSPLRPPRASSNDRDPQQELDNENSAFEKERMETSNPFEEEEEEEEEEGESDEMDEGVPRKKNLLATKVVDGQC</sequence>
<comment type="caution">
    <text evidence="2">The sequence shown here is derived from an EMBL/GenBank/DDBJ whole genome shotgun (WGS) entry which is preliminary data.</text>
</comment>